<feature type="region of interest" description="Disordered" evidence="6">
    <location>
        <begin position="197"/>
        <end position="344"/>
    </location>
</feature>
<feature type="domain" description="SRCR" evidence="8">
    <location>
        <begin position="1055"/>
        <end position="1167"/>
    </location>
</feature>
<dbReference type="FunFam" id="3.10.250.10:FF:000007">
    <property type="entry name" value="Soluble scavenger receptor cysteine-rich domain-containing protein SSC5D"/>
    <property type="match status" value="1"/>
</dbReference>
<feature type="region of interest" description="Disordered" evidence="6">
    <location>
        <begin position="367"/>
        <end position="508"/>
    </location>
</feature>
<keyword evidence="2" id="KW-0677">Repeat</keyword>
<evidence type="ECO:0000259" key="8">
    <source>
        <dbReference type="PROSITE" id="PS50287"/>
    </source>
</evidence>
<dbReference type="SMART" id="SM00202">
    <property type="entry name" value="SR"/>
    <property type="match status" value="2"/>
</dbReference>
<keyword evidence="3" id="KW-1015">Disulfide bond</keyword>
<evidence type="ECO:0000256" key="1">
    <source>
        <dbReference type="ARBA" id="ARBA00022729"/>
    </source>
</evidence>
<gene>
    <name evidence="10" type="ORF">HYH03_016296</name>
</gene>
<dbReference type="Proteomes" id="UP000612055">
    <property type="component" value="Unassembled WGS sequence"/>
</dbReference>
<feature type="compositionally biased region" description="Polar residues" evidence="6">
    <location>
        <begin position="232"/>
        <end position="249"/>
    </location>
</feature>
<dbReference type="InterPro" id="IPR016186">
    <property type="entry name" value="C-type_lectin-like/link_sf"/>
</dbReference>
<dbReference type="Gene3D" id="3.10.100.10">
    <property type="entry name" value="Mannose-Binding Protein A, subunit A"/>
    <property type="match status" value="1"/>
</dbReference>
<dbReference type="PROSITE" id="PS50287">
    <property type="entry name" value="SRCR_2"/>
    <property type="match status" value="3"/>
</dbReference>
<dbReference type="PANTHER" id="PTHR19331:SF465">
    <property type="entry name" value="EGG PEPTIDE SPERACT RECEPTOR"/>
    <property type="match status" value="1"/>
</dbReference>
<feature type="compositionally biased region" description="Polar residues" evidence="6">
    <location>
        <begin position="498"/>
        <end position="508"/>
    </location>
</feature>
<dbReference type="InterPro" id="IPR001304">
    <property type="entry name" value="C-type_lectin-like"/>
</dbReference>
<comment type="caution">
    <text evidence="10">The sequence shown here is derived from an EMBL/GenBank/DDBJ whole genome shotgun (WGS) entry which is preliminary data.</text>
</comment>
<protein>
    <submittedName>
        <fullName evidence="10">Uncharacterized protein</fullName>
    </submittedName>
</protein>
<evidence type="ECO:0000256" key="3">
    <source>
        <dbReference type="ARBA" id="ARBA00023157"/>
    </source>
</evidence>
<dbReference type="EMBL" id="JAEHOE010000139">
    <property type="protein sequence ID" value="KAG2484910.1"/>
    <property type="molecule type" value="Genomic_DNA"/>
</dbReference>
<dbReference type="GO" id="GO:0016020">
    <property type="term" value="C:membrane"/>
    <property type="evidence" value="ECO:0007669"/>
    <property type="project" value="InterPro"/>
</dbReference>
<feature type="compositionally biased region" description="Low complexity" evidence="6">
    <location>
        <begin position="281"/>
        <end position="305"/>
    </location>
</feature>
<reference evidence="10" key="1">
    <citation type="journal article" date="2020" name="bioRxiv">
        <title>Comparative genomics of Chlamydomonas.</title>
        <authorList>
            <person name="Craig R.J."/>
            <person name="Hasan A.R."/>
            <person name="Ness R.W."/>
            <person name="Keightley P.D."/>
        </authorList>
    </citation>
    <scope>NUCLEOTIDE SEQUENCE</scope>
    <source>
        <strain evidence="10">CCAP 11/70</strain>
    </source>
</reference>
<dbReference type="Pfam" id="PF00530">
    <property type="entry name" value="SRCR"/>
    <property type="match status" value="3"/>
</dbReference>
<name>A0A835XQ11_9CHLO</name>
<feature type="compositionally biased region" description="Polar residues" evidence="6">
    <location>
        <begin position="1248"/>
        <end position="1259"/>
    </location>
</feature>
<dbReference type="InterPro" id="IPR036772">
    <property type="entry name" value="SRCR-like_dom_sf"/>
</dbReference>
<keyword evidence="11" id="KW-1185">Reference proteome</keyword>
<sequence>MPQTLELYPGERLLNGTLVFKQTSRVARSGVRLSGNDTFVNAAVCLTTSYGDRLSSGYAACDKLQPLLPTNSSGILAGVGGSVALDDTGSEYVTSLYLIFHPWPTKLTYIPESIKLLDPPLRTNQQLRYCEGKRGYCSMRDTDVLARCDLTRAWEETYSVTSSDSASLTFGVSSSDAVSLATTNSTEASKNIEVSLERSASTGQTKGVVVSQGTSDGTEVVDGVSVTKARSRSTQDTTGTTEASTWSDATTSGETRSFSRTESREDTTSTESSRTRETSRGRTTSSSETIGSSTTLEEGGSDSTSNSRTDAVSSSVMEGTESTTSKSETTSESETNTDSKNWYAEGSVEATAKAGLPLIGETQVTVGAKAGGGGESSRAVMTGKERQTSSSQANSRQNTQGTESTTGTTNERARTFNSAQTSNRDRTTGEEVSNTETDSNTLTQGHSQTRGSSDTQEQSFSTERTSERGGSREVSRQNTVGKEETDSTTRDQSRSRSLISTSDYSESAELSQQLTVSVNEAKSNSKSVFQQVMTERSSAISNDVTNGKERTNGTEFSFTLSTTLGDEVTFNPNKLAMGMYLTVEQYKDARFSALVQLQTRGWGGVVEIPVTGVMNGVFTTAESSYDDTLEINCGGAKPWEIVAAGMDTIYQDSNIRLLLSRQRTSYRHAHEGCKWLGGVLVSLSSKSKQDRVIKASAALRCSRALQSSFKSSAASDFLWSGAYLALASISSQPAWTWSSGDDFKGGFTDWIPDRAFQGTSFCMSFSRRADATARWSTKAQCREDLLSFVCQVTTLQDGSYREGCTPCLDSTYAPAKGLKTCLDCTNGTAVRRRGAGPDEGNAECRLSLSPPPPPIAMRRELLGQTQAHALPKTWQQVVEGQELGPIVDAMVNSSCCDQLSRLVEAFRPPRATCVVRNFAPIRHAFGSYHDVAHCEGHVKLVNGWVDGSSGRVEVYHSGQMGTICDDAWDDDDATVVCRQLGFDGGYAEWGGAFGPGFEWQPIYMNRVACNGSEPGVATCGRWGGEGSWGNHTCSHWEDAGVTCFNCPGCPTQHSLRLAANRTGAVEATAASWVEGRLEIWHNLNWGTACSDWFHRVNAEVACRLMGFHAGEVLPPEQAQAYMLSNTQAKNATVPPIQLDNLDCLGDEASLAACRRNAWGYHDCTHQQVGRTLRLVDGWPEHQRPGSSVSGRLEMLAGAQFGGVCAAGFDAADATVACRQLGHAEALLGAGNETQWAPPLGQPAALPASSQPGASLSIATLPTAPEPAAQPAAPQPAASAAQPSTAASSEPASTEPPASTSPTSPPEPVTAQPATPQPAAAQPASPQPPAAQAPTSQPSSPASQRQGLGQGQGLGSCPEKPGYTWYRGVDHSGDDITWSTNPAAECDRNPSCRGFNSNGLVKSAVWPRGSNGNSGFCLYVRTVGGICRDELSYCSSWASQGYCADKYSYQDRSVPNVLCPRTCGKCTGARANCLPDNTDMKGVEVGTGQIYSREGCQKLCQNWGGSCIFSVRLDQYYSGGLWECRLKRFPVTGGSSGTVGINGYESAVDQTCWARANSGNYYCIDNWDINGDHYDGDSSCGRFSGLSEDQCRAACDQVASCKFYIYFTDGLCALKKNPFRGGCGSTGYNTYIRRTCFQVY</sequence>
<keyword evidence="1" id="KW-0732">Signal</keyword>
<keyword evidence="4" id="KW-0675">Receptor</keyword>
<evidence type="ECO:0000256" key="2">
    <source>
        <dbReference type="ARBA" id="ARBA00022737"/>
    </source>
</evidence>
<evidence type="ECO:0000256" key="6">
    <source>
        <dbReference type="SAM" id="MobiDB-lite"/>
    </source>
</evidence>
<evidence type="ECO:0000256" key="5">
    <source>
        <dbReference type="ARBA" id="ARBA00023180"/>
    </source>
</evidence>
<evidence type="ECO:0000259" key="7">
    <source>
        <dbReference type="PROSITE" id="PS50041"/>
    </source>
</evidence>
<dbReference type="Gene3D" id="3.10.250.10">
    <property type="entry name" value="SRCR-like domain"/>
    <property type="match status" value="3"/>
</dbReference>
<dbReference type="SUPFAM" id="SSF56436">
    <property type="entry name" value="C-type lectin-like"/>
    <property type="match status" value="1"/>
</dbReference>
<feature type="compositionally biased region" description="Polar residues" evidence="6">
    <location>
        <begin position="198"/>
        <end position="217"/>
    </location>
</feature>
<feature type="compositionally biased region" description="Low complexity" evidence="6">
    <location>
        <begin position="1331"/>
        <end position="1346"/>
    </location>
</feature>
<feature type="compositionally biased region" description="Low complexity" evidence="6">
    <location>
        <begin position="397"/>
        <end position="410"/>
    </location>
</feature>
<feature type="compositionally biased region" description="Basic and acidic residues" evidence="6">
    <location>
        <begin position="464"/>
        <end position="494"/>
    </location>
</feature>
<dbReference type="InterPro" id="IPR001190">
    <property type="entry name" value="SRCR"/>
</dbReference>
<feature type="compositionally biased region" description="Basic and acidic residues" evidence="6">
    <location>
        <begin position="257"/>
        <end position="280"/>
    </location>
</feature>
<proteinExistence type="predicted"/>
<feature type="compositionally biased region" description="Low complexity" evidence="6">
    <location>
        <begin position="1309"/>
        <end position="1323"/>
    </location>
</feature>
<feature type="domain" description="SRCR" evidence="8">
    <location>
        <begin position="938"/>
        <end position="1044"/>
    </location>
</feature>
<dbReference type="SUPFAM" id="SSF56487">
    <property type="entry name" value="SRCR-like"/>
    <property type="match status" value="3"/>
</dbReference>
<feature type="domain" description="ShKT" evidence="9">
    <location>
        <begin position="1426"/>
        <end position="1465"/>
    </location>
</feature>
<dbReference type="PANTHER" id="PTHR19331">
    <property type="entry name" value="SCAVENGER RECEPTOR DOMAIN-CONTAINING"/>
    <property type="match status" value="1"/>
</dbReference>
<dbReference type="CDD" id="cd00037">
    <property type="entry name" value="CLECT"/>
    <property type="match status" value="1"/>
</dbReference>
<feature type="domain" description="SRCR" evidence="8">
    <location>
        <begin position="1172"/>
        <end position="1221"/>
    </location>
</feature>
<evidence type="ECO:0000256" key="4">
    <source>
        <dbReference type="ARBA" id="ARBA00023170"/>
    </source>
</evidence>
<feature type="compositionally biased region" description="Low complexity" evidence="6">
    <location>
        <begin position="1237"/>
        <end position="1247"/>
    </location>
</feature>
<dbReference type="SMART" id="SM00254">
    <property type="entry name" value="ShKT"/>
    <property type="match status" value="1"/>
</dbReference>
<dbReference type="InterPro" id="IPR003582">
    <property type="entry name" value="ShKT_dom"/>
</dbReference>
<evidence type="ECO:0000313" key="10">
    <source>
        <dbReference type="EMBL" id="KAG2484910.1"/>
    </source>
</evidence>
<keyword evidence="5" id="KW-0325">Glycoprotein</keyword>
<organism evidence="10 11">
    <name type="scientific">Edaphochlamys debaryana</name>
    <dbReference type="NCBI Taxonomy" id="47281"/>
    <lineage>
        <taxon>Eukaryota</taxon>
        <taxon>Viridiplantae</taxon>
        <taxon>Chlorophyta</taxon>
        <taxon>core chlorophytes</taxon>
        <taxon>Chlorophyceae</taxon>
        <taxon>CS clade</taxon>
        <taxon>Chlamydomonadales</taxon>
        <taxon>Chlamydomonadales incertae sedis</taxon>
        <taxon>Edaphochlamys</taxon>
    </lineage>
</organism>
<feature type="compositionally biased region" description="Low complexity" evidence="6">
    <location>
        <begin position="1261"/>
        <end position="1301"/>
    </location>
</feature>
<feature type="compositionally biased region" description="Low complexity" evidence="6">
    <location>
        <begin position="318"/>
        <end position="336"/>
    </location>
</feature>
<evidence type="ECO:0000259" key="9">
    <source>
        <dbReference type="PROSITE" id="PS51670"/>
    </source>
</evidence>
<accession>A0A835XQ11</accession>
<feature type="compositionally biased region" description="Polar residues" evidence="6">
    <location>
        <begin position="306"/>
        <end position="317"/>
    </location>
</feature>
<feature type="region of interest" description="Disordered" evidence="6">
    <location>
        <begin position="1237"/>
        <end position="1360"/>
    </location>
</feature>
<dbReference type="InterPro" id="IPR016187">
    <property type="entry name" value="CTDL_fold"/>
</dbReference>
<feature type="compositionally biased region" description="Polar residues" evidence="6">
    <location>
        <begin position="430"/>
        <end position="463"/>
    </location>
</feature>
<evidence type="ECO:0000313" key="11">
    <source>
        <dbReference type="Proteomes" id="UP000612055"/>
    </source>
</evidence>
<dbReference type="PRINTS" id="PR00258">
    <property type="entry name" value="SPERACTRCPTR"/>
</dbReference>
<dbReference type="OrthoDB" id="540863at2759"/>
<dbReference type="PROSITE" id="PS51670">
    <property type="entry name" value="SHKT"/>
    <property type="match status" value="1"/>
</dbReference>
<feature type="domain" description="C-type lectin" evidence="7">
    <location>
        <begin position="650"/>
        <end position="776"/>
    </location>
</feature>
<dbReference type="PROSITE" id="PS50041">
    <property type="entry name" value="C_TYPE_LECTIN_2"/>
    <property type="match status" value="1"/>
</dbReference>